<evidence type="ECO:0000313" key="6">
    <source>
        <dbReference type="Proteomes" id="UP000694393"/>
    </source>
</evidence>
<evidence type="ECO:0000259" key="4">
    <source>
        <dbReference type="PROSITE" id="PS50835"/>
    </source>
</evidence>
<dbReference type="Proteomes" id="UP000694393">
    <property type="component" value="Unplaced"/>
</dbReference>
<keyword evidence="1" id="KW-0391">Immunity</keyword>
<dbReference type="InterPro" id="IPR036179">
    <property type="entry name" value="Ig-like_dom_sf"/>
</dbReference>
<dbReference type="Gene3D" id="2.60.40.10">
    <property type="entry name" value="Immunoglobulins"/>
    <property type="match status" value="1"/>
</dbReference>
<dbReference type="GO" id="GO:0002250">
    <property type="term" value="P:adaptive immune response"/>
    <property type="evidence" value="ECO:0007669"/>
    <property type="project" value="UniProtKB-KW"/>
</dbReference>
<dbReference type="SUPFAM" id="SSF48726">
    <property type="entry name" value="Immunoglobulin"/>
    <property type="match status" value="1"/>
</dbReference>
<evidence type="ECO:0000313" key="5">
    <source>
        <dbReference type="Ensembl" id="ENSPCEP00000008792.1"/>
    </source>
</evidence>
<evidence type="ECO:0000256" key="2">
    <source>
        <dbReference type="ARBA" id="ARBA00023130"/>
    </source>
</evidence>
<accession>A0A8C8RQW7</accession>
<dbReference type="SMART" id="SM00406">
    <property type="entry name" value="IGv"/>
    <property type="match status" value="1"/>
</dbReference>
<keyword evidence="2" id="KW-1064">Adaptive immunity</keyword>
<evidence type="ECO:0000256" key="1">
    <source>
        <dbReference type="ARBA" id="ARBA00022859"/>
    </source>
</evidence>
<dbReference type="InterPro" id="IPR013783">
    <property type="entry name" value="Ig-like_fold"/>
</dbReference>
<keyword evidence="3" id="KW-1280">Immunoglobulin</keyword>
<feature type="domain" description="Ig-like" evidence="4">
    <location>
        <begin position="2"/>
        <end position="93"/>
    </location>
</feature>
<dbReference type="AlphaFoldDB" id="A0A8C8RQW7"/>
<keyword evidence="6" id="KW-1185">Reference proteome</keyword>
<sequence>LSQVQLVEFGRAVVKPRDTLTLTCAVSGLSITDFRYSWDWICKPSTKGLEWIARIHPADGDNQITITTDLSKNQVFLKLCSLTAADTATYYCTRATTVTWSEAGIGSKGGRSGKCTFPFQLGLFASFPAIVSFPLPFPIFACLHPTQHTIRTPSNL</sequence>
<dbReference type="InterPro" id="IPR007110">
    <property type="entry name" value="Ig-like_dom"/>
</dbReference>
<dbReference type="GO" id="GO:0005576">
    <property type="term" value="C:extracellular region"/>
    <property type="evidence" value="ECO:0007669"/>
    <property type="project" value="UniProtKB-ARBA"/>
</dbReference>
<reference evidence="5" key="2">
    <citation type="submission" date="2025-09" db="UniProtKB">
        <authorList>
            <consortium name="Ensembl"/>
        </authorList>
    </citation>
    <scope>IDENTIFICATION</scope>
</reference>
<dbReference type="PROSITE" id="PS50835">
    <property type="entry name" value="IG_LIKE"/>
    <property type="match status" value="1"/>
</dbReference>
<dbReference type="InterPro" id="IPR050199">
    <property type="entry name" value="IgHV"/>
</dbReference>
<proteinExistence type="predicted"/>
<dbReference type="Ensembl" id="ENSPCET00000009105.1">
    <property type="protein sequence ID" value="ENSPCEP00000008792.1"/>
    <property type="gene ID" value="ENSPCEG00000007061.1"/>
</dbReference>
<dbReference type="InterPro" id="IPR013106">
    <property type="entry name" value="Ig_V-set"/>
</dbReference>
<dbReference type="PANTHER" id="PTHR23266">
    <property type="entry name" value="IMMUNOGLOBULIN HEAVY CHAIN"/>
    <property type="match status" value="1"/>
</dbReference>
<name>A0A8C8RQW7_9SAUR</name>
<reference evidence="5" key="1">
    <citation type="submission" date="2025-08" db="UniProtKB">
        <authorList>
            <consortium name="Ensembl"/>
        </authorList>
    </citation>
    <scope>IDENTIFICATION</scope>
</reference>
<organism evidence="5 6">
    <name type="scientific">Pelusios castaneus</name>
    <name type="common">West African mud turtle</name>
    <dbReference type="NCBI Taxonomy" id="367368"/>
    <lineage>
        <taxon>Eukaryota</taxon>
        <taxon>Metazoa</taxon>
        <taxon>Chordata</taxon>
        <taxon>Craniata</taxon>
        <taxon>Vertebrata</taxon>
        <taxon>Euteleostomi</taxon>
        <taxon>Archelosauria</taxon>
        <taxon>Testudinata</taxon>
        <taxon>Testudines</taxon>
        <taxon>Pleurodira</taxon>
        <taxon>Pelomedusidae</taxon>
        <taxon>Pelusios</taxon>
    </lineage>
</organism>
<protein>
    <recommendedName>
        <fullName evidence="4">Ig-like domain-containing protein</fullName>
    </recommendedName>
</protein>
<dbReference type="GO" id="GO:0019814">
    <property type="term" value="C:immunoglobulin complex"/>
    <property type="evidence" value="ECO:0007669"/>
    <property type="project" value="UniProtKB-KW"/>
</dbReference>
<evidence type="ECO:0000256" key="3">
    <source>
        <dbReference type="ARBA" id="ARBA00043265"/>
    </source>
</evidence>